<evidence type="ECO:0000313" key="2">
    <source>
        <dbReference type="EMBL" id="THH05155.1"/>
    </source>
</evidence>
<sequence length="225" mass="23814">GTAGPRLDLGITVVTAHDSPATEYEYVAFSIASADPFDACTQELRLIRAATTMAALIALTYSDVAYSFEPYASNLDKYFSVSRQGDGARLNFNYPQQQNTNPQLNAYIGSNRFSHAEAGAHLAAKVPLAPGASLNGHAGVDGSYRTGMDGRAGLSVDAKYPIGEKLSVGGTVGVETSQLSGSQRYVEGKVTYEPNPDKGLKVELSASHQPDSRNTNVQAAIKIPL</sequence>
<accession>A0A4S4L1S6</accession>
<dbReference type="Proteomes" id="UP000310158">
    <property type="component" value="Unassembled WGS sequence"/>
</dbReference>
<evidence type="ECO:0000256" key="1">
    <source>
        <dbReference type="SAM" id="MobiDB-lite"/>
    </source>
</evidence>
<name>A0A4S4L1S6_9AGAM</name>
<comment type="caution">
    <text evidence="2">The sequence shown here is derived from an EMBL/GenBank/DDBJ whole genome shotgun (WGS) entry which is preliminary data.</text>
</comment>
<dbReference type="EMBL" id="SGPL01001046">
    <property type="protein sequence ID" value="THH05155.1"/>
    <property type="molecule type" value="Genomic_DNA"/>
</dbReference>
<feature type="non-terminal residue" evidence="2">
    <location>
        <position position="1"/>
    </location>
</feature>
<evidence type="ECO:0000313" key="3">
    <source>
        <dbReference type="Proteomes" id="UP000310158"/>
    </source>
</evidence>
<keyword evidence="3" id="KW-1185">Reference proteome</keyword>
<gene>
    <name evidence="2" type="ORF">EW146_g9976</name>
</gene>
<feature type="compositionally biased region" description="Polar residues" evidence="1">
    <location>
        <begin position="206"/>
        <end position="215"/>
    </location>
</feature>
<proteinExistence type="predicted"/>
<dbReference type="AlphaFoldDB" id="A0A4S4L1S6"/>
<reference evidence="2 3" key="1">
    <citation type="submission" date="2019-02" db="EMBL/GenBank/DDBJ databases">
        <title>Genome sequencing of the rare red list fungi Bondarzewia mesenterica.</title>
        <authorList>
            <person name="Buettner E."/>
            <person name="Kellner H."/>
        </authorList>
    </citation>
    <scope>NUCLEOTIDE SEQUENCE [LARGE SCALE GENOMIC DNA]</scope>
    <source>
        <strain evidence="2 3">DSM 108281</strain>
    </source>
</reference>
<organism evidence="2 3">
    <name type="scientific">Bondarzewia mesenterica</name>
    <dbReference type="NCBI Taxonomy" id="1095465"/>
    <lineage>
        <taxon>Eukaryota</taxon>
        <taxon>Fungi</taxon>
        <taxon>Dikarya</taxon>
        <taxon>Basidiomycota</taxon>
        <taxon>Agaricomycotina</taxon>
        <taxon>Agaricomycetes</taxon>
        <taxon>Russulales</taxon>
        <taxon>Bondarzewiaceae</taxon>
        <taxon>Bondarzewia</taxon>
    </lineage>
</organism>
<protein>
    <submittedName>
        <fullName evidence="2">Uncharacterized protein</fullName>
    </submittedName>
</protein>
<feature type="region of interest" description="Disordered" evidence="1">
    <location>
        <begin position="190"/>
        <end position="215"/>
    </location>
</feature>